<keyword evidence="2 10" id="KW-0813">Transport</keyword>
<feature type="binding site" description="axial binding residue" evidence="11">
    <location>
        <position position="245"/>
    </location>
    <ligand>
        <name>heme b</name>
        <dbReference type="ChEBI" id="CHEBI:60344"/>
        <label>1</label>
    </ligand>
    <ligandPart>
        <name>Fe</name>
        <dbReference type="ChEBI" id="CHEBI:18248"/>
    </ligandPart>
</feature>
<keyword evidence="7 12" id="KW-1133">Transmembrane helix</keyword>
<feature type="binding site" description="axial binding residue" evidence="11">
    <location>
        <position position="314"/>
    </location>
    <ligand>
        <name>heme b</name>
        <dbReference type="ChEBI" id="CHEBI:60344"/>
        <label>1</label>
    </ligand>
    <ligandPart>
        <name>Fe</name>
        <dbReference type="ChEBI" id="CHEBI:18248"/>
    </ligandPart>
</feature>
<dbReference type="InterPro" id="IPR045265">
    <property type="entry name" value="AIR12_DOMON"/>
</dbReference>
<dbReference type="Proteomes" id="UP000231279">
    <property type="component" value="Unassembled WGS sequence"/>
</dbReference>
<feature type="domain" description="DOMON" evidence="14">
    <location>
        <begin position="48"/>
        <end position="162"/>
    </location>
</feature>
<dbReference type="PROSITE" id="PS50836">
    <property type="entry name" value="DOMON"/>
    <property type="match status" value="1"/>
</dbReference>
<dbReference type="OrthoDB" id="2419613at2759"/>
<dbReference type="Pfam" id="PF03188">
    <property type="entry name" value="Cytochrom_B561"/>
    <property type="match status" value="1"/>
</dbReference>
<dbReference type="InterPro" id="IPR017214">
    <property type="entry name" value="UCP037471"/>
</dbReference>
<organism evidence="16 17">
    <name type="scientific">Handroanthus impetiginosus</name>
    <dbReference type="NCBI Taxonomy" id="429701"/>
    <lineage>
        <taxon>Eukaryota</taxon>
        <taxon>Viridiplantae</taxon>
        <taxon>Streptophyta</taxon>
        <taxon>Embryophyta</taxon>
        <taxon>Tracheophyta</taxon>
        <taxon>Spermatophyta</taxon>
        <taxon>Magnoliopsida</taxon>
        <taxon>eudicotyledons</taxon>
        <taxon>Gunneridae</taxon>
        <taxon>Pentapetalae</taxon>
        <taxon>asterids</taxon>
        <taxon>lamiids</taxon>
        <taxon>Lamiales</taxon>
        <taxon>Bignoniaceae</taxon>
        <taxon>Crescentiina</taxon>
        <taxon>Tabebuia alliance</taxon>
        <taxon>Handroanthus</taxon>
    </lineage>
</organism>
<sequence>MAPPSQILSTLLLLTTCSLLSPANSATCSSQTFTGNNLYRFCTDLPTLNSYLHWSYNPSQSSLSIAFIAPPVTPSGWISWAINPTATGMVGSQALIAFRDSKGGMTVKTYNVSSYGPLKESKVWYDVKESSAEFSGGVMRLFATVVLQEKGETAVNHVWQVGGSVTGGVPDKHDFGAGNLGAKGRLDLLRGQSNGDTGGDSGIRKRNIHGVLNVVSWGIMFPVGIIIARYMRTFPSADPAWFYLHVFCQVAAYAIGVSGWATGLKLGGESKGVTYPIHRNIGITLFSLATIQVFALFLRPKKDHKYRTYWNIYHYSFGYSIIVLGIINIFKGFDILNPEPKWKNAYIAVIVVLGGIAVLLEVITWTVVLRRKKLGKLHDGF</sequence>
<feature type="domain" description="Cytochrome b561" evidence="15">
    <location>
        <begin position="169"/>
        <end position="369"/>
    </location>
</feature>
<feature type="transmembrane region" description="Helical" evidence="12">
    <location>
        <begin position="240"/>
        <end position="261"/>
    </location>
</feature>
<comment type="subcellular location">
    <subcellularLocation>
        <location evidence="1">Membrane</location>
        <topology evidence="1">Multi-pass membrane protein</topology>
    </subcellularLocation>
</comment>
<evidence type="ECO:0000259" key="15">
    <source>
        <dbReference type="PROSITE" id="PS50939"/>
    </source>
</evidence>
<keyword evidence="3 12" id="KW-0812">Transmembrane</keyword>
<feature type="chain" id="PRO_5013876765" description="Cytochrome b561 and DOMON domain-containing protein" evidence="13">
    <location>
        <begin position="26"/>
        <end position="381"/>
    </location>
</feature>
<dbReference type="PIRSF" id="PIRSF037471">
    <property type="entry name" value="UCP037471"/>
    <property type="match status" value="1"/>
</dbReference>
<dbReference type="InterPro" id="IPR005018">
    <property type="entry name" value="DOMON_domain"/>
</dbReference>
<feature type="binding site" description="axial binding residue" evidence="11">
    <location>
        <position position="209"/>
    </location>
    <ligand>
        <name>heme b</name>
        <dbReference type="ChEBI" id="CHEBI:60344"/>
        <label>1</label>
    </ligand>
    <ligandPart>
        <name>Fe</name>
        <dbReference type="ChEBI" id="CHEBI:18248"/>
    </ligandPart>
</feature>
<evidence type="ECO:0000313" key="17">
    <source>
        <dbReference type="Proteomes" id="UP000231279"/>
    </source>
</evidence>
<dbReference type="STRING" id="429701.A0A2G9GKJ8"/>
<dbReference type="EMBL" id="NKXS01004626">
    <property type="protein sequence ID" value="PIN05793.1"/>
    <property type="molecule type" value="Genomic_DNA"/>
</dbReference>
<keyword evidence="11" id="KW-0408">Iron</keyword>
<accession>A0A2G9GKJ8</accession>
<keyword evidence="8 10" id="KW-0472">Membrane</keyword>
<evidence type="ECO:0000256" key="4">
    <source>
        <dbReference type="ARBA" id="ARBA00022723"/>
    </source>
</evidence>
<evidence type="ECO:0000256" key="11">
    <source>
        <dbReference type="PIRSR" id="PIRSR037471-1"/>
    </source>
</evidence>
<evidence type="ECO:0000256" key="10">
    <source>
        <dbReference type="PIRNR" id="PIRNR037471"/>
    </source>
</evidence>
<keyword evidence="5 13" id="KW-0732">Signal</keyword>
<dbReference type="GO" id="GO:0046872">
    <property type="term" value="F:metal ion binding"/>
    <property type="evidence" value="ECO:0007669"/>
    <property type="project" value="UniProtKB-KW"/>
</dbReference>
<dbReference type="Gene3D" id="1.20.120.1770">
    <property type="match status" value="1"/>
</dbReference>
<dbReference type="InterPro" id="IPR006593">
    <property type="entry name" value="Cyt_b561/ferric_Rdtase_TM"/>
</dbReference>
<proteinExistence type="predicted"/>
<evidence type="ECO:0000256" key="7">
    <source>
        <dbReference type="ARBA" id="ARBA00022989"/>
    </source>
</evidence>
<evidence type="ECO:0000256" key="9">
    <source>
        <dbReference type="ARBA" id="ARBA00053871"/>
    </source>
</evidence>
<dbReference type="FunFam" id="1.20.120.1770:FF:000007">
    <property type="entry name" value="Cytochrome b561 and DOMON domain-containing protein"/>
    <property type="match status" value="1"/>
</dbReference>
<comment type="function">
    <text evidence="9">May act as a catecholamine-responsive trans-membrane electron transporter.</text>
</comment>
<feature type="transmembrane region" description="Helical" evidence="12">
    <location>
        <begin position="345"/>
        <end position="368"/>
    </location>
</feature>
<dbReference type="GO" id="GO:0016020">
    <property type="term" value="C:membrane"/>
    <property type="evidence" value="ECO:0007669"/>
    <property type="project" value="UniProtKB-SubCell"/>
</dbReference>
<evidence type="ECO:0000256" key="1">
    <source>
        <dbReference type="ARBA" id="ARBA00004141"/>
    </source>
</evidence>
<evidence type="ECO:0000256" key="6">
    <source>
        <dbReference type="ARBA" id="ARBA00022982"/>
    </source>
</evidence>
<feature type="signal peptide" evidence="13">
    <location>
        <begin position="1"/>
        <end position="25"/>
    </location>
</feature>
<evidence type="ECO:0000256" key="13">
    <source>
        <dbReference type="SAM" id="SignalP"/>
    </source>
</evidence>
<name>A0A2G9GKJ8_9LAMI</name>
<protein>
    <recommendedName>
        <fullName evidence="10">Cytochrome b561 and DOMON domain-containing protein</fullName>
    </recommendedName>
</protein>
<feature type="transmembrane region" description="Helical" evidence="12">
    <location>
        <begin position="312"/>
        <end position="333"/>
    </location>
</feature>
<dbReference type="AlphaFoldDB" id="A0A2G9GKJ8"/>
<dbReference type="CDD" id="cd09629">
    <property type="entry name" value="DOMON_CIL1_like"/>
    <property type="match status" value="1"/>
</dbReference>
<dbReference type="SMART" id="SM00665">
    <property type="entry name" value="B561"/>
    <property type="match status" value="1"/>
</dbReference>
<dbReference type="CDD" id="cd08760">
    <property type="entry name" value="Cyt_b561_FRRS1_like"/>
    <property type="match status" value="1"/>
</dbReference>
<keyword evidence="17" id="KW-1185">Reference proteome</keyword>
<evidence type="ECO:0000259" key="14">
    <source>
        <dbReference type="PROSITE" id="PS50836"/>
    </source>
</evidence>
<evidence type="ECO:0000256" key="12">
    <source>
        <dbReference type="SAM" id="Phobius"/>
    </source>
</evidence>
<feature type="binding site" description="axial binding residue" evidence="11">
    <location>
        <position position="278"/>
    </location>
    <ligand>
        <name>heme b</name>
        <dbReference type="ChEBI" id="CHEBI:60344"/>
        <label>1</label>
    </ligand>
    <ligandPart>
        <name>Fe</name>
        <dbReference type="ChEBI" id="CHEBI:18248"/>
    </ligandPart>
</feature>
<evidence type="ECO:0000256" key="2">
    <source>
        <dbReference type="ARBA" id="ARBA00022448"/>
    </source>
</evidence>
<dbReference type="PANTHER" id="PTHR23130:SF195">
    <property type="entry name" value="CYTOCHROME B561 AND DOMON DOMAIN-CONTAINING PROTEIN"/>
    <property type="match status" value="1"/>
</dbReference>
<feature type="transmembrane region" description="Helical" evidence="12">
    <location>
        <begin position="210"/>
        <end position="228"/>
    </location>
</feature>
<gene>
    <name evidence="16" type="ORF">CDL12_21663</name>
</gene>
<keyword evidence="4 11" id="KW-0479">Metal-binding</keyword>
<dbReference type="Pfam" id="PF04526">
    <property type="entry name" value="DUF568"/>
    <property type="match status" value="1"/>
</dbReference>
<dbReference type="PROSITE" id="PS50939">
    <property type="entry name" value="CYTOCHROME_B561"/>
    <property type="match status" value="1"/>
</dbReference>
<evidence type="ECO:0000256" key="5">
    <source>
        <dbReference type="ARBA" id="ARBA00022729"/>
    </source>
</evidence>
<comment type="cofactor">
    <cofactor evidence="10">
        <name>heme b</name>
        <dbReference type="ChEBI" id="CHEBI:60344"/>
    </cofactor>
    <text evidence="10">Binds 2 heme b groups non-covalently.</text>
</comment>
<comment type="caution">
    <text evidence="16">The sequence shown here is derived from an EMBL/GenBank/DDBJ whole genome shotgun (WGS) entry which is preliminary data.</text>
</comment>
<feature type="transmembrane region" description="Helical" evidence="12">
    <location>
        <begin position="281"/>
        <end position="300"/>
    </location>
</feature>
<reference evidence="17" key="1">
    <citation type="journal article" date="2018" name="Gigascience">
        <title>Genome assembly of the Pink Ipe (Handroanthus impetiginosus, Bignoniaceae), a highly valued, ecologically keystone Neotropical timber forest tree.</title>
        <authorList>
            <person name="Silva-Junior O.B."/>
            <person name="Grattapaglia D."/>
            <person name="Novaes E."/>
            <person name="Collevatti R.G."/>
        </authorList>
    </citation>
    <scope>NUCLEOTIDE SEQUENCE [LARGE SCALE GENOMIC DNA]</scope>
    <source>
        <strain evidence="17">cv. UFG-1</strain>
    </source>
</reference>
<evidence type="ECO:0000256" key="8">
    <source>
        <dbReference type="ARBA" id="ARBA00023136"/>
    </source>
</evidence>
<evidence type="ECO:0000313" key="16">
    <source>
        <dbReference type="EMBL" id="PIN05793.1"/>
    </source>
</evidence>
<dbReference type="PANTHER" id="PTHR23130">
    <property type="entry name" value="CYTOCHROME B561 AND DOMON DOMAIN-CONTAINING PROTEIN"/>
    <property type="match status" value="1"/>
</dbReference>
<keyword evidence="6 10" id="KW-0249">Electron transport</keyword>
<evidence type="ECO:0000256" key="3">
    <source>
        <dbReference type="ARBA" id="ARBA00022692"/>
    </source>
</evidence>